<accession>A0A2M9Q5N9</accession>
<evidence type="ECO:0000313" key="2">
    <source>
        <dbReference type="Proteomes" id="UP000232101"/>
    </source>
</evidence>
<dbReference type="Proteomes" id="UP000232101">
    <property type="component" value="Unassembled WGS sequence"/>
</dbReference>
<dbReference type="SUPFAM" id="SSF56712">
    <property type="entry name" value="Prokaryotic type I DNA topoisomerase"/>
    <property type="match status" value="1"/>
</dbReference>
<dbReference type="EMBL" id="PHQY01000612">
    <property type="protein sequence ID" value="PJO43386.1"/>
    <property type="molecule type" value="Genomic_DNA"/>
</dbReference>
<sequence length="73" mass="8442">MTTLIIAEKREAAKSMAQALSPQFTEKTGYIQGSNNLMFTWAQGHLVEIKSPEEMNKEWKEWKEWLGYTSDDS</sequence>
<dbReference type="Gene3D" id="3.40.50.140">
    <property type="match status" value="1"/>
</dbReference>
<evidence type="ECO:0000313" key="1">
    <source>
        <dbReference type="EMBL" id="PJO43386.1"/>
    </source>
</evidence>
<reference evidence="1 2" key="1">
    <citation type="submission" date="2017-11" db="EMBL/GenBank/DDBJ databases">
        <title>Bacterial isolate from king chilli rhizosphere.</title>
        <authorList>
            <person name="Takhelmayum P."/>
            <person name="Sarangthem I."/>
        </authorList>
    </citation>
    <scope>NUCLEOTIDE SEQUENCE [LARGE SCALE GENOMIC DNA]</scope>
    <source>
        <strain evidence="2">t26</strain>
    </source>
</reference>
<name>A0A2M9Q5N9_9BACI</name>
<protein>
    <submittedName>
        <fullName evidence="1">Uncharacterized protein</fullName>
    </submittedName>
</protein>
<gene>
    <name evidence="1" type="ORF">CWD94_12600</name>
</gene>
<dbReference type="RefSeq" id="WP_100543351.1">
    <property type="nucleotide sequence ID" value="NZ_PHQY01000612.1"/>
</dbReference>
<organism evidence="1 2">
    <name type="scientific">Lysinibacillus xylanilyticus</name>
    <dbReference type="NCBI Taxonomy" id="582475"/>
    <lineage>
        <taxon>Bacteria</taxon>
        <taxon>Bacillati</taxon>
        <taxon>Bacillota</taxon>
        <taxon>Bacilli</taxon>
        <taxon>Bacillales</taxon>
        <taxon>Bacillaceae</taxon>
        <taxon>Lysinibacillus</taxon>
    </lineage>
</organism>
<dbReference type="InterPro" id="IPR023405">
    <property type="entry name" value="Topo_IA_core_domain"/>
</dbReference>
<dbReference type="AlphaFoldDB" id="A0A2M9Q5N9"/>
<comment type="caution">
    <text evidence="1">The sequence shown here is derived from an EMBL/GenBank/DDBJ whole genome shotgun (WGS) entry which is preliminary data.</text>
</comment>
<proteinExistence type="predicted"/>